<proteinExistence type="predicted"/>
<dbReference type="Proteomes" id="UP000182350">
    <property type="component" value="Unassembled WGS sequence"/>
</dbReference>
<name>A0A1K1ZNN6_9GAMM</name>
<sequence length="84" mass="9720">MSLLIVRLVVFVLLFWAGWRLWQYWQQMQGSRVEDKTSDKLEGESMVPCAQCGVHLPKGSALQSGPRYFCCREHQEAFERNAGE</sequence>
<dbReference type="InterPro" id="IPR049708">
    <property type="entry name" value="PP0621-like"/>
</dbReference>
<organism evidence="1 2">
    <name type="scientific">Marinospirillum alkaliphilum DSM 21637</name>
    <dbReference type="NCBI Taxonomy" id="1122209"/>
    <lineage>
        <taxon>Bacteria</taxon>
        <taxon>Pseudomonadati</taxon>
        <taxon>Pseudomonadota</taxon>
        <taxon>Gammaproteobacteria</taxon>
        <taxon>Oceanospirillales</taxon>
        <taxon>Oceanospirillaceae</taxon>
        <taxon>Marinospirillum</taxon>
    </lineage>
</organism>
<dbReference type="OrthoDB" id="9814432at2"/>
<evidence type="ECO:0008006" key="3">
    <source>
        <dbReference type="Google" id="ProtNLM"/>
    </source>
</evidence>
<dbReference type="NCBIfam" id="NF041023">
    <property type="entry name" value="PP0621_fam"/>
    <property type="match status" value="1"/>
</dbReference>
<dbReference type="RefSeq" id="WP_072327108.1">
    <property type="nucleotide sequence ID" value="NZ_FPJW01000012.1"/>
</dbReference>
<dbReference type="STRING" id="1122209.SAMN02745752_02792"/>
<evidence type="ECO:0000313" key="2">
    <source>
        <dbReference type="Proteomes" id="UP000182350"/>
    </source>
</evidence>
<keyword evidence="2" id="KW-1185">Reference proteome</keyword>
<dbReference type="AlphaFoldDB" id="A0A1K1ZNN6"/>
<gene>
    <name evidence="1" type="ORF">SAMN02745752_02792</name>
</gene>
<dbReference type="EMBL" id="FPJW01000012">
    <property type="protein sequence ID" value="SFX75866.1"/>
    <property type="molecule type" value="Genomic_DNA"/>
</dbReference>
<evidence type="ECO:0000313" key="1">
    <source>
        <dbReference type="EMBL" id="SFX75866.1"/>
    </source>
</evidence>
<accession>A0A1K1ZNN6</accession>
<protein>
    <recommendedName>
        <fullName evidence="3">TRASH domain-containing protein</fullName>
    </recommendedName>
</protein>
<reference evidence="1 2" key="1">
    <citation type="submission" date="2016-11" db="EMBL/GenBank/DDBJ databases">
        <authorList>
            <person name="Jaros S."/>
            <person name="Januszkiewicz K."/>
            <person name="Wedrychowicz H."/>
        </authorList>
    </citation>
    <scope>NUCLEOTIDE SEQUENCE [LARGE SCALE GENOMIC DNA]</scope>
    <source>
        <strain evidence="1 2">DSM 21637</strain>
    </source>
</reference>